<proteinExistence type="predicted"/>
<evidence type="ECO:0000313" key="2">
    <source>
        <dbReference type="Proteomes" id="UP000307790"/>
    </source>
</evidence>
<evidence type="ECO:0008006" key="3">
    <source>
        <dbReference type="Google" id="ProtNLM"/>
    </source>
</evidence>
<organism evidence="1 2">
    <name type="scientific">Thalassotalea litorea</name>
    <dbReference type="NCBI Taxonomy" id="2020715"/>
    <lineage>
        <taxon>Bacteria</taxon>
        <taxon>Pseudomonadati</taxon>
        <taxon>Pseudomonadota</taxon>
        <taxon>Gammaproteobacteria</taxon>
        <taxon>Alteromonadales</taxon>
        <taxon>Colwelliaceae</taxon>
        <taxon>Thalassotalea</taxon>
    </lineage>
</organism>
<dbReference type="EMBL" id="VCBC01000003">
    <property type="protein sequence ID" value="TLU67356.1"/>
    <property type="molecule type" value="Genomic_DNA"/>
</dbReference>
<dbReference type="Gene3D" id="3.40.50.300">
    <property type="entry name" value="P-loop containing nucleotide triphosphate hydrolases"/>
    <property type="match status" value="1"/>
</dbReference>
<gene>
    <name evidence="1" type="ORF">FE810_03485</name>
</gene>
<dbReference type="AlphaFoldDB" id="A0A5R9IW07"/>
<reference evidence="1 2" key="1">
    <citation type="submission" date="2019-05" db="EMBL/GenBank/DDBJ databases">
        <title>Genome sequences of Thalassotalea litorea 1K03283.</title>
        <authorList>
            <person name="Zhang D."/>
        </authorList>
    </citation>
    <scope>NUCLEOTIDE SEQUENCE [LARGE SCALE GENOMIC DNA]</scope>
    <source>
        <strain evidence="1 2">MCCC 1K03283</strain>
    </source>
</reference>
<dbReference type="InterPro" id="IPR014556">
    <property type="entry name" value="UCP029407"/>
</dbReference>
<dbReference type="PIRSF" id="PIRSF029407">
    <property type="entry name" value="UCP029407"/>
    <property type="match status" value="1"/>
</dbReference>
<keyword evidence="2" id="KW-1185">Reference proteome</keyword>
<dbReference type="RefSeq" id="WP_138318638.1">
    <property type="nucleotide sequence ID" value="NZ_VCBC01000003.1"/>
</dbReference>
<comment type="caution">
    <text evidence="1">The sequence shown here is derived from an EMBL/GenBank/DDBJ whole genome shotgun (WGS) entry which is preliminary data.</text>
</comment>
<dbReference type="Proteomes" id="UP000307790">
    <property type="component" value="Unassembled WGS sequence"/>
</dbReference>
<protein>
    <recommendedName>
        <fullName evidence="3">Sulfotransferase family protein</fullName>
    </recommendedName>
</protein>
<dbReference type="InterPro" id="IPR027417">
    <property type="entry name" value="P-loop_NTPase"/>
</dbReference>
<dbReference type="SUPFAM" id="SSF52540">
    <property type="entry name" value="P-loop containing nucleoside triphosphate hydrolases"/>
    <property type="match status" value="1"/>
</dbReference>
<evidence type="ECO:0000313" key="1">
    <source>
        <dbReference type="EMBL" id="TLU67356.1"/>
    </source>
</evidence>
<name>A0A5R9IW07_9GAMM</name>
<accession>A0A5R9IW07</accession>
<dbReference type="OrthoDB" id="9179784at2"/>
<sequence>MKSENNNIKQHKNAVRTQKAVIVIGMHRSGTSALSGELSRLGVFMGKHLLKPQKGVNDKGFYENAHLLALNEQLLDRNQLSWDYPLLPPPFPESISAKFKRKSLAFLEKEYGTAPLWGMKDPRVSILLPFWHEVFQSADIEPIYVLMIRNPLEVAASLHKRDKFSQDKSLMLWLNYNFFSYLYSGKNARVVIDFEQLLEHPDSAMEPLVSKLAIDVEQGQSFIDKSLKRQVVDAVEVTGILPTLALDLYRAIIDDNKPKVDSLFEQYQVYQSSIHPVLKEHLQQVQASEVHFRHRFENLYDSVTWQLVRPLKKLESMLTTRQF</sequence>